<reference evidence="1 2" key="1">
    <citation type="submission" date="2023-07" db="EMBL/GenBank/DDBJ databases">
        <title>Description of novel actinomycetes strains, isolated from tidal flat sediment.</title>
        <authorList>
            <person name="Lu C."/>
        </authorList>
    </citation>
    <scope>NUCLEOTIDE SEQUENCE [LARGE SCALE GENOMIC DNA]</scope>
    <source>
        <strain evidence="1 2">SYSU T00b441</strain>
    </source>
</reference>
<dbReference type="Pfam" id="PF05768">
    <property type="entry name" value="Glrx-like"/>
    <property type="match status" value="1"/>
</dbReference>
<dbReference type="RefSeq" id="WP_304600141.1">
    <property type="nucleotide sequence ID" value="NZ_JAUQYO010000001.1"/>
</dbReference>
<protein>
    <submittedName>
        <fullName evidence="1">Glutaredoxin family protein</fullName>
    </submittedName>
</protein>
<sequence>MSAHTAPRIVLNVRPGCHLCGPAREVVRQVAQETGAGWREVDIEEGPDAPALEAAFGDKVPAVTVDGALVAYWRVDADVLRRALRR</sequence>
<dbReference type="Proteomes" id="UP001232536">
    <property type="component" value="Unassembled WGS sequence"/>
</dbReference>
<evidence type="ECO:0000313" key="1">
    <source>
        <dbReference type="EMBL" id="MDO8106487.1"/>
    </source>
</evidence>
<name>A0ABT9D6M5_9CELL</name>
<proteinExistence type="predicted"/>
<dbReference type="InterPro" id="IPR008554">
    <property type="entry name" value="Glutaredoxin-like"/>
</dbReference>
<comment type="caution">
    <text evidence="1">The sequence shown here is derived from an EMBL/GenBank/DDBJ whole genome shotgun (WGS) entry which is preliminary data.</text>
</comment>
<accession>A0ABT9D6M5</accession>
<keyword evidence="2" id="KW-1185">Reference proteome</keyword>
<dbReference type="Gene3D" id="3.40.30.10">
    <property type="entry name" value="Glutaredoxin"/>
    <property type="match status" value="1"/>
</dbReference>
<organism evidence="1 2">
    <name type="scientific">Actinotalea lenta</name>
    <dbReference type="NCBI Taxonomy" id="3064654"/>
    <lineage>
        <taxon>Bacteria</taxon>
        <taxon>Bacillati</taxon>
        <taxon>Actinomycetota</taxon>
        <taxon>Actinomycetes</taxon>
        <taxon>Micrococcales</taxon>
        <taxon>Cellulomonadaceae</taxon>
        <taxon>Actinotalea</taxon>
    </lineage>
</organism>
<gene>
    <name evidence="1" type="ORF">Q6348_04675</name>
</gene>
<dbReference type="EMBL" id="JAUQYP010000001">
    <property type="protein sequence ID" value="MDO8106487.1"/>
    <property type="molecule type" value="Genomic_DNA"/>
</dbReference>
<dbReference type="InterPro" id="IPR036249">
    <property type="entry name" value="Thioredoxin-like_sf"/>
</dbReference>
<dbReference type="SUPFAM" id="SSF52833">
    <property type="entry name" value="Thioredoxin-like"/>
    <property type="match status" value="1"/>
</dbReference>
<evidence type="ECO:0000313" key="2">
    <source>
        <dbReference type="Proteomes" id="UP001232536"/>
    </source>
</evidence>